<dbReference type="GO" id="GO:0003677">
    <property type="term" value="F:DNA binding"/>
    <property type="evidence" value="ECO:0007669"/>
    <property type="project" value="UniProtKB-KW"/>
</dbReference>
<keyword evidence="3" id="KW-1185">Reference proteome</keyword>
<dbReference type="Gene3D" id="1.10.1220.10">
    <property type="entry name" value="Met repressor-like"/>
    <property type="match status" value="1"/>
</dbReference>
<dbReference type="GO" id="GO:0006355">
    <property type="term" value="P:regulation of DNA-templated transcription"/>
    <property type="evidence" value="ECO:0007669"/>
    <property type="project" value="InterPro"/>
</dbReference>
<keyword evidence="2" id="KW-0238">DNA-binding</keyword>
<protein>
    <submittedName>
        <fullName evidence="2">CopG domain protein DNA-binding domain protein (Modular protein)</fullName>
    </submittedName>
</protein>
<feature type="domain" description="Ribbon-helix-helix protein RHH" evidence="1">
    <location>
        <begin position="37"/>
        <end position="82"/>
    </location>
</feature>
<dbReference type="AlphaFoldDB" id="A0A1N7SBZ5"/>
<evidence type="ECO:0000313" key="2">
    <source>
        <dbReference type="EMBL" id="SIT44945.1"/>
    </source>
</evidence>
<dbReference type="SUPFAM" id="SSF47598">
    <property type="entry name" value="Ribbon-helix-helix"/>
    <property type="match status" value="1"/>
</dbReference>
<name>A0A1N7SBZ5_9BURK</name>
<dbReference type="Pfam" id="PF19839">
    <property type="entry name" value="RHH_9"/>
    <property type="match status" value="1"/>
</dbReference>
<dbReference type="InterPro" id="IPR045559">
    <property type="entry name" value="RHH_9"/>
</dbReference>
<sequence>MCAMTNAALFAGCILLMLRRRAIYYNLINISDPAHAMETKSARLTVLIDPVKKEAFEKLCAAQDLTPSQVVRQLIREYLEQHGVTWKTRSAIGSRTRQKAE</sequence>
<organism evidence="2 3">
    <name type="scientific">Paraburkholderia piptadeniae</name>
    <dbReference type="NCBI Taxonomy" id="1701573"/>
    <lineage>
        <taxon>Bacteria</taxon>
        <taxon>Pseudomonadati</taxon>
        <taxon>Pseudomonadota</taxon>
        <taxon>Betaproteobacteria</taxon>
        <taxon>Burkholderiales</taxon>
        <taxon>Burkholderiaceae</taxon>
        <taxon>Paraburkholderia</taxon>
    </lineage>
</organism>
<dbReference type="Proteomes" id="UP000195569">
    <property type="component" value="Unassembled WGS sequence"/>
</dbReference>
<proteinExistence type="predicted"/>
<dbReference type="InterPro" id="IPR013321">
    <property type="entry name" value="Arc_rbn_hlx_hlx"/>
</dbReference>
<dbReference type="EMBL" id="CYGY02000045">
    <property type="protein sequence ID" value="SIT44945.1"/>
    <property type="molecule type" value="Genomic_DNA"/>
</dbReference>
<comment type="caution">
    <text evidence="2">The sequence shown here is derived from an EMBL/GenBank/DDBJ whole genome shotgun (WGS) entry which is preliminary data.</text>
</comment>
<accession>A0A1N7SBZ5</accession>
<dbReference type="InterPro" id="IPR010985">
    <property type="entry name" value="Ribbon_hlx_hlx"/>
</dbReference>
<gene>
    <name evidence="2" type="ORF">BN2476_450004</name>
</gene>
<evidence type="ECO:0000259" key="1">
    <source>
        <dbReference type="Pfam" id="PF19839"/>
    </source>
</evidence>
<reference evidence="2" key="1">
    <citation type="submission" date="2016-12" db="EMBL/GenBank/DDBJ databases">
        <authorList>
            <person name="Moulin L."/>
        </authorList>
    </citation>
    <scope>NUCLEOTIDE SEQUENCE [LARGE SCALE GENOMIC DNA]</scope>
    <source>
        <strain evidence="2">STM 7183</strain>
    </source>
</reference>
<evidence type="ECO:0000313" key="3">
    <source>
        <dbReference type="Proteomes" id="UP000195569"/>
    </source>
</evidence>